<keyword evidence="2 5" id="KW-0489">Methyltransferase</keyword>
<dbReference type="PROSITE" id="PS00092">
    <property type="entry name" value="N6_MTASE"/>
    <property type="match status" value="1"/>
</dbReference>
<keyword evidence="3" id="KW-0808">Transferase</keyword>
<dbReference type="AlphaFoldDB" id="A0A8T7H6M6"/>
<dbReference type="Gene3D" id="3.40.50.150">
    <property type="entry name" value="Vaccinia Virus protein VP39"/>
    <property type="match status" value="2"/>
</dbReference>
<gene>
    <name evidence="5" type="ORF">HQQ74_07945</name>
</gene>
<sequence length="874" mass="100653">MTDYKLTEERLDAVRKVEGFPRGKDKDIIALSDPPYYTACPNPWIGEFIEKHGRPFDPEEKYDCEPFAADVSEGKNDPIYNAHSYHTKVPHKAIMRYILHYTKPGDIVFDGFCGTGMTGVAAQMCGNPDAEFKEKVEREMPDVVWGARRAILCDLSPAATFIAYNYNNPVDPAAFEREAKRILAEVEKECGWMYETDHVVDGRVQVKTDVDGTMTPVKGRINYTVWSDVFVCPSCSEEIIFWEAAVDQAEGKVRDEFPCPHCGAMTTKRSLERAWEFVHDEALRETVRRAKQVPVLINYSVGKKRFEKVPDAADLDLLDRIEMKAIPYWYPTDRMPEGDESRRNDDMGITHVHQFYYKRPLYLLSKIFSMLNTTQSPNINFLKYTFDQTISGLSRLNRYGPTHYSQVNRMLSGTLYIGSQIAEVSLPYLIEGKIKRLKKILESYRSFNSHVCITTQSSSKISDIPQGSIDYIFTDPPFGGNLMYSELNFLHEAWYQAFTNNQSEAIVNKVQHKALPEYQALMEQCFAENYRILKPGRWMTVEFHNSQNKVWMAIQQALTRAGFVIADVRVLDKKQGTFKQVTTTSAVKQDLIISAYKPNGGLEDRFKLTAGTEAGVWDFVRQHLKHLPVAPEKDGVLQYVPERQKHLLYDRMVAFHVQRGIIVPISAPDFYFGLYQRFPERDGMYFLPDQVPRYEQKRLAANRIEQTSLFVHDEKSAIQWLRQHLTAAPKTYQEIQPAFMIESRNTDKHESLPELGDLLEQNFLKDKDGRWYVPDPNKESDLEKIREKALLKEFAAYLATSGKLKTFRTEAVRAGFKQCWSERDYATIIRTGDRLPASILQEDDVLLMYYDNARTRQGQTEHGRGTGRQMALEL</sequence>
<dbReference type="GO" id="GO:0008170">
    <property type="term" value="F:N-methyltransferase activity"/>
    <property type="evidence" value="ECO:0007669"/>
    <property type="project" value="InterPro"/>
</dbReference>
<evidence type="ECO:0000256" key="1">
    <source>
        <dbReference type="ARBA" id="ARBA00006594"/>
    </source>
</evidence>
<protein>
    <submittedName>
        <fullName evidence="5">DNA methylase</fullName>
    </submittedName>
</protein>
<evidence type="ECO:0000313" key="5">
    <source>
        <dbReference type="EMBL" id="NQS78616.1"/>
    </source>
</evidence>
<dbReference type="GO" id="GO:0032259">
    <property type="term" value="P:methylation"/>
    <property type="evidence" value="ECO:0007669"/>
    <property type="project" value="UniProtKB-KW"/>
</dbReference>
<dbReference type="Proteomes" id="UP000737555">
    <property type="component" value="Unassembled WGS sequence"/>
</dbReference>
<dbReference type="InterPro" id="IPR002941">
    <property type="entry name" value="DNA_methylase_N4/N6"/>
</dbReference>
<comment type="similarity">
    <text evidence="1">Belongs to the N(4)/N(6)-methyltransferase family.</text>
</comment>
<dbReference type="EMBL" id="JABMJE010000114">
    <property type="protein sequence ID" value="NQS78616.1"/>
    <property type="molecule type" value="Genomic_DNA"/>
</dbReference>
<dbReference type="Pfam" id="PF01555">
    <property type="entry name" value="N6_N4_Mtase"/>
    <property type="match status" value="1"/>
</dbReference>
<reference evidence="5" key="1">
    <citation type="submission" date="2020-05" db="EMBL/GenBank/DDBJ databases">
        <title>The first insight into the ecology of ammonia-tolerant syntrophic propionate oxidizing bacteria.</title>
        <authorList>
            <person name="Singh A."/>
            <person name="Schnurer A."/>
            <person name="Westerholm M."/>
        </authorList>
    </citation>
    <scope>NUCLEOTIDE SEQUENCE</scope>
    <source>
        <strain evidence="5">MAG54</strain>
    </source>
</reference>
<name>A0A8T7H6M6_9EURY</name>
<accession>A0A8T7H6M6</accession>
<evidence type="ECO:0000256" key="2">
    <source>
        <dbReference type="ARBA" id="ARBA00022603"/>
    </source>
</evidence>
<dbReference type="InterPro" id="IPR002052">
    <property type="entry name" value="DNA_methylase_N6_adenine_CS"/>
</dbReference>
<proteinExistence type="inferred from homology"/>
<organism evidence="5 6">
    <name type="scientific">Methanoculleus bourgensis</name>
    <dbReference type="NCBI Taxonomy" id="83986"/>
    <lineage>
        <taxon>Archaea</taxon>
        <taxon>Methanobacteriati</taxon>
        <taxon>Methanobacteriota</taxon>
        <taxon>Stenosarchaea group</taxon>
        <taxon>Methanomicrobia</taxon>
        <taxon>Methanomicrobiales</taxon>
        <taxon>Methanomicrobiaceae</taxon>
        <taxon>Methanoculleus</taxon>
    </lineage>
</organism>
<dbReference type="GO" id="GO:0003677">
    <property type="term" value="F:DNA binding"/>
    <property type="evidence" value="ECO:0007669"/>
    <property type="project" value="InterPro"/>
</dbReference>
<comment type="caution">
    <text evidence="5">The sequence shown here is derived from an EMBL/GenBank/DDBJ whole genome shotgun (WGS) entry which is preliminary data.</text>
</comment>
<feature type="domain" description="DNA methylase N-4/N-6" evidence="4">
    <location>
        <begin position="77"/>
        <end position="126"/>
    </location>
</feature>
<evidence type="ECO:0000256" key="3">
    <source>
        <dbReference type="ARBA" id="ARBA00022679"/>
    </source>
</evidence>
<dbReference type="InterPro" id="IPR029063">
    <property type="entry name" value="SAM-dependent_MTases_sf"/>
</dbReference>
<dbReference type="SUPFAM" id="SSF53335">
    <property type="entry name" value="S-adenosyl-L-methionine-dependent methyltransferases"/>
    <property type="match status" value="2"/>
</dbReference>
<evidence type="ECO:0000313" key="6">
    <source>
        <dbReference type="Proteomes" id="UP000737555"/>
    </source>
</evidence>
<evidence type="ECO:0000259" key="4">
    <source>
        <dbReference type="Pfam" id="PF01555"/>
    </source>
</evidence>